<dbReference type="SUPFAM" id="SSF54292">
    <property type="entry name" value="2Fe-2S ferredoxin-like"/>
    <property type="match status" value="1"/>
</dbReference>
<keyword evidence="7" id="KW-0411">Iron-sulfur</keyword>
<evidence type="ECO:0000256" key="6">
    <source>
        <dbReference type="ARBA" id="ARBA00023004"/>
    </source>
</evidence>
<evidence type="ECO:0000259" key="10">
    <source>
        <dbReference type="PROSITE" id="PS51085"/>
    </source>
</evidence>
<sequence length="613" mass="65969">MRNGQLVFALFCVGTALVLSLRKDGVFPVIQQAGVIGYLLAAPLVAACAVALRRPSREARAASARKTLIVFHLLFIPLQFLFSFGNFEPLAGMVLSAVFVVLLKPRFPRLGRRARKVWLTVHIGVAVSWLGLSLGMTVLAVAGLTADTHAVRHGAYELMHLFDLTLVIPSMAVSVLSGLVLSLGTPWGLVRHWWVLLKFVIALSLPTVAAFFESKWIRSLQALTKDPAAEPGGTGVTLAVCLATFTLLLWIAVILSVVKPGGRTRWGRGGGRSRRDGARVPAQKKTPVTQTPVTVSEVQQLADGVVSLELRRTDGGTLPPWQPGAHVDLILPSGRVRQYSLYSSRGGRDRQGGQVGEGAVAAYRIAVLREPEGRGGSAEAHELRPGATAAIRGPRNNFPLVEAPAYVFVAGGIGITPFLSMIRRLDAEGADWKLLYRGRTRAAMAFADDLLRRYPGRAGVTASDTDPRPALDELLSAAPQGVAVYSCGPVPMLDAVSAAMRATCSHGRLYTERFCAADRPGPETDEPFEAELTRTGEVVRVEPGGSLLDALREVEPALDFSCADGICGSCETRVVGGTPEHRDSVLQEHERERRDVIYPCVSRARGPRIALDL</sequence>
<dbReference type="EMBL" id="BAAAPE010000001">
    <property type="protein sequence ID" value="GAA2063430.1"/>
    <property type="molecule type" value="Genomic_DNA"/>
</dbReference>
<dbReference type="PROSITE" id="PS00197">
    <property type="entry name" value="2FE2S_FER_1"/>
    <property type="match status" value="1"/>
</dbReference>
<proteinExistence type="predicted"/>
<feature type="domain" description="FAD-binding FR-type" evidence="11">
    <location>
        <begin position="288"/>
        <end position="401"/>
    </location>
</feature>
<evidence type="ECO:0000256" key="3">
    <source>
        <dbReference type="ARBA" id="ARBA00022714"/>
    </source>
</evidence>
<keyword evidence="4" id="KW-0479">Metal-binding</keyword>
<reference evidence="12 13" key="1">
    <citation type="journal article" date="2019" name="Int. J. Syst. Evol. Microbiol.">
        <title>The Global Catalogue of Microorganisms (GCM) 10K type strain sequencing project: providing services to taxonomists for standard genome sequencing and annotation.</title>
        <authorList>
            <consortium name="The Broad Institute Genomics Platform"/>
            <consortium name="The Broad Institute Genome Sequencing Center for Infectious Disease"/>
            <person name="Wu L."/>
            <person name="Ma J."/>
        </authorList>
    </citation>
    <scope>NUCLEOTIDE SEQUENCE [LARGE SCALE GENOMIC DNA]</scope>
    <source>
        <strain evidence="12 13">JCM 15478</strain>
    </source>
</reference>
<feature type="transmembrane region" description="Helical" evidence="9">
    <location>
        <begin position="119"/>
        <end position="146"/>
    </location>
</feature>
<keyword evidence="9" id="KW-0472">Membrane</keyword>
<evidence type="ECO:0000313" key="13">
    <source>
        <dbReference type="Proteomes" id="UP001500016"/>
    </source>
</evidence>
<dbReference type="CDD" id="cd00207">
    <property type="entry name" value="fer2"/>
    <property type="match status" value="1"/>
</dbReference>
<dbReference type="Gene3D" id="2.40.30.10">
    <property type="entry name" value="Translation factors"/>
    <property type="match status" value="1"/>
</dbReference>
<dbReference type="PANTHER" id="PTHR47354:SF1">
    <property type="entry name" value="CARNITINE MONOOXYGENASE REDUCTASE SUBUNIT"/>
    <property type="match status" value="1"/>
</dbReference>
<keyword evidence="2" id="KW-0285">Flavoprotein</keyword>
<keyword evidence="3" id="KW-0001">2Fe-2S</keyword>
<evidence type="ECO:0000256" key="7">
    <source>
        <dbReference type="ARBA" id="ARBA00023014"/>
    </source>
</evidence>
<evidence type="ECO:0000256" key="1">
    <source>
        <dbReference type="ARBA" id="ARBA00001974"/>
    </source>
</evidence>
<dbReference type="RefSeq" id="WP_344523826.1">
    <property type="nucleotide sequence ID" value="NZ_BAAAPE010000001.1"/>
</dbReference>
<keyword evidence="5" id="KW-0560">Oxidoreductase</keyword>
<comment type="caution">
    <text evidence="12">The sequence shown here is derived from an EMBL/GenBank/DDBJ whole genome shotgun (WGS) entry which is preliminary data.</text>
</comment>
<evidence type="ECO:0000256" key="9">
    <source>
        <dbReference type="SAM" id="Phobius"/>
    </source>
</evidence>
<dbReference type="InterPro" id="IPR017938">
    <property type="entry name" value="Riboflavin_synthase-like_b-brl"/>
</dbReference>
<dbReference type="Gene3D" id="3.40.50.80">
    <property type="entry name" value="Nucleotide-binding domain of ferredoxin-NADP reductase (FNR) module"/>
    <property type="match status" value="1"/>
</dbReference>
<evidence type="ECO:0000256" key="8">
    <source>
        <dbReference type="SAM" id="MobiDB-lite"/>
    </source>
</evidence>
<dbReference type="InterPro" id="IPR050415">
    <property type="entry name" value="MRET"/>
</dbReference>
<feature type="transmembrane region" description="Helical" evidence="9">
    <location>
        <begin position="32"/>
        <end position="52"/>
    </location>
</feature>
<dbReference type="Pfam" id="PF00111">
    <property type="entry name" value="Fer2"/>
    <property type="match status" value="1"/>
</dbReference>
<keyword evidence="9" id="KW-0812">Transmembrane</keyword>
<accession>A0ABN2VIL1</accession>
<feature type="transmembrane region" description="Helical" evidence="9">
    <location>
        <begin position="232"/>
        <end position="258"/>
    </location>
</feature>
<evidence type="ECO:0000256" key="4">
    <source>
        <dbReference type="ARBA" id="ARBA00022723"/>
    </source>
</evidence>
<dbReference type="PROSITE" id="PS51085">
    <property type="entry name" value="2FE2S_FER_2"/>
    <property type="match status" value="1"/>
</dbReference>
<name>A0ABN2VIL1_9ACTN</name>
<dbReference type="InterPro" id="IPR001041">
    <property type="entry name" value="2Fe-2S_ferredoxin-type"/>
</dbReference>
<feature type="region of interest" description="Disordered" evidence="8">
    <location>
        <begin position="265"/>
        <end position="291"/>
    </location>
</feature>
<dbReference type="Proteomes" id="UP001500016">
    <property type="component" value="Unassembled WGS sequence"/>
</dbReference>
<dbReference type="PANTHER" id="PTHR47354">
    <property type="entry name" value="NADH OXIDOREDUCTASE HCR"/>
    <property type="match status" value="1"/>
</dbReference>
<evidence type="ECO:0000313" key="12">
    <source>
        <dbReference type="EMBL" id="GAA2063430.1"/>
    </source>
</evidence>
<dbReference type="PROSITE" id="PS51384">
    <property type="entry name" value="FAD_FR"/>
    <property type="match status" value="1"/>
</dbReference>
<feature type="transmembrane region" description="Helical" evidence="9">
    <location>
        <begin position="193"/>
        <end position="212"/>
    </location>
</feature>
<dbReference type="InterPro" id="IPR006058">
    <property type="entry name" value="2Fe2S_fd_BS"/>
</dbReference>
<evidence type="ECO:0008006" key="14">
    <source>
        <dbReference type="Google" id="ProtNLM"/>
    </source>
</evidence>
<gene>
    <name evidence="12" type="ORF">GCM10009801_07280</name>
</gene>
<dbReference type="CDD" id="cd06185">
    <property type="entry name" value="PDR_like"/>
    <property type="match status" value="1"/>
</dbReference>
<feature type="domain" description="2Fe-2S ferredoxin-type" evidence="10">
    <location>
        <begin position="528"/>
        <end position="613"/>
    </location>
</feature>
<protein>
    <recommendedName>
        <fullName evidence="14">Ferredoxin</fullName>
    </recommendedName>
</protein>
<dbReference type="InterPro" id="IPR039261">
    <property type="entry name" value="FNR_nucleotide-bd"/>
</dbReference>
<evidence type="ECO:0000256" key="5">
    <source>
        <dbReference type="ARBA" id="ARBA00023002"/>
    </source>
</evidence>
<feature type="transmembrane region" description="Helical" evidence="9">
    <location>
        <begin position="90"/>
        <end position="107"/>
    </location>
</feature>
<dbReference type="InterPro" id="IPR012675">
    <property type="entry name" value="Beta-grasp_dom_sf"/>
</dbReference>
<keyword evidence="9" id="KW-1133">Transmembrane helix</keyword>
<evidence type="ECO:0000259" key="11">
    <source>
        <dbReference type="PROSITE" id="PS51384"/>
    </source>
</evidence>
<dbReference type="InterPro" id="IPR036010">
    <property type="entry name" value="2Fe-2S_ferredoxin-like_sf"/>
</dbReference>
<keyword evidence="13" id="KW-1185">Reference proteome</keyword>
<dbReference type="SUPFAM" id="SSF63380">
    <property type="entry name" value="Riboflavin synthase domain-like"/>
    <property type="match status" value="1"/>
</dbReference>
<evidence type="ECO:0000256" key="2">
    <source>
        <dbReference type="ARBA" id="ARBA00022630"/>
    </source>
</evidence>
<dbReference type="InterPro" id="IPR017927">
    <property type="entry name" value="FAD-bd_FR_type"/>
</dbReference>
<feature type="transmembrane region" description="Helical" evidence="9">
    <location>
        <begin position="158"/>
        <end position="181"/>
    </location>
</feature>
<comment type="cofactor">
    <cofactor evidence="1">
        <name>FAD</name>
        <dbReference type="ChEBI" id="CHEBI:57692"/>
    </cofactor>
</comment>
<dbReference type="SUPFAM" id="SSF52343">
    <property type="entry name" value="Ferredoxin reductase-like, C-terminal NADP-linked domain"/>
    <property type="match status" value="1"/>
</dbReference>
<dbReference type="PRINTS" id="PR00409">
    <property type="entry name" value="PHDIOXRDTASE"/>
</dbReference>
<dbReference type="Gene3D" id="3.10.20.30">
    <property type="match status" value="1"/>
</dbReference>
<organism evidence="12 13">
    <name type="scientific">Streptomyces albiaxialis</name>
    <dbReference type="NCBI Taxonomy" id="329523"/>
    <lineage>
        <taxon>Bacteria</taxon>
        <taxon>Bacillati</taxon>
        <taxon>Actinomycetota</taxon>
        <taxon>Actinomycetes</taxon>
        <taxon>Kitasatosporales</taxon>
        <taxon>Streptomycetaceae</taxon>
        <taxon>Streptomyces</taxon>
    </lineage>
</organism>
<keyword evidence="6" id="KW-0408">Iron</keyword>